<proteinExistence type="predicted"/>
<dbReference type="Pfam" id="PF14223">
    <property type="entry name" value="Retrotran_gag_2"/>
    <property type="match status" value="1"/>
</dbReference>
<dbReference type="EMBL" id="SSTE01008830">
    <property type="protein sequence ID" value="KAA0054430.1"/>
    <property type="molecule type" value="Genomic_DNA"/>
</dbReference>
<protein>
    <submittedName>
        <fullName evidence="2">Gag-proteinase polyprotein</fullName>
    </submittedName>
</protein>
<evidence type="ECO:0000313" key="4">
    <source>
        <dbReference type="Proteomes" id="UP000321947"/>
    </source>
</evidence>
<sequence length="198" mass="23205">MSEDETVANYNERVMEIANESFNLGKEILEYKIVRKVLRSLPGKFDMKVIAIQETHDITTLKLDELFESLLNFEMTISNREDKKGKGIAFKSIYEEESADNKLASEANVNESTTLVTKKFSKVVKRFRNMNSTGSNTRNSITFRRRDGESYYRRDSENLNRRDGDNFRRRDGEGRTFKCRECDGFGHYQPECPMFFRK</sequence>
<evidence type="ECO:0000313" key="1">
    <source>
        <dbReference type="EMBL" id="KAA0054430.1"/>
    </source>
</evidence>
<dbReference type="PANTHER" id="PTHR35317">
    <property type="entry name" value="OS04G0629600 PROTEIN"/>
    <property type="match status" value="1"/>
</dbReference>
<dbReference type="PANTHER" id="PTHR35317:SF35">
    <property type="entry name" value="DUF4219 DOMAIN-CONTAINING PROTEIN"/>
    <property type="match status" value="1"/>
</dbReference>
<comment type="caution">
    <text evidence="2">The sequence shown here is derived from an EMBL/GenBank/DDBJ whole genome shotgun (WGS) entry which is preliminary data.</text>
</comment>
<gene>
    <name evidence="2" type="ORF">E5676_scaffold552G001160</name>
    <name evidence="1" type="ORF">E6C27_scaffold24G001830</name>
</gene>
<dbReference type="EMBL" id="SSTD01009281">
    <property type="protein sequence ID" value="TYK14606.1"/>
    <property type="molecule type" value="Genomic_DNA"/>
</dbReference>
<dbReference type="SUPFAM" id="SSF57756">
    <property type="entry name" value="Retrovirus zinc finger-like domains"/>
    <property type="match status" value="1"/>
</dbReference>
<dbReference type="Proteomes" id="UP000321393">
    <property type="component" value="Unassembled WGS sequence"/>
</dbReference>
<accession>A0A5D3CW16</accession>
<dbReference type="InterPro" id="IPR036875">
    <property type="entry name" value="Znf_CCHC_sf"/>
</dbReference>
<name>A0A5D3CW16_CUCMM</name>
<dbReference type="GO" id="GO:0008270">
    <property type="term" value="F:zinc ion binding"/>
    <property type="evidence" value="ECO:0007669"/>
    <property type="project" value="InterPro"/>
</dbReference>
<dbReference type="AlphaFoldDB" id="A0A5D3CW16"/>
<organism evidence="2 4">
    <name type="scientific">Cucumis melo var. makuwa</name>
    <name type="common">Oriental melon</name>
    <dbReference type="NCBI Taxonomy" id="1194695"/>
    <lineage>
        <taxon>Eukaryota</taxon>
        <taxon>Viridiplantae</taxon>
        <taxon>Streptophyta</taxon>
        <taxon>Embryophyta</taxon>
        <taxon>Tracheophyta</taxon>
        <taxon>Spermatophyta</taxon>
        <taxon>Magnoliopsida</taxon>
        <taxon>eudicotyledons</taxon>
        <taxon>Gunneridae</taxon>
        <taxon>Pentapetalae</taxon>
        <taxon>rosids</taxon>
        <taxon>fabids</taxon>
        <taxon>Cucurbitales</taxon>
        <taxon>Cucurbitaceae</taxon>
        <taxon>Benincaseae</taxon>
        <taxon>Cucumis</taxon>
    </lineage>
</organism>
<reference evidence="3 4" key="1">
    <citation type="submission" date="2019-08" db="EMBL/GenBank/DDBJ databases">
        <title>Draft genome sequences of two oriental melons (Cucumis melo L. var makuwa).</title>
        <authorList>
            <person name="Kwon S.-Y."/>
        </authorList>
    </citation>
    <scope>NUCLEOTIDE SEQUENCE [LARGE SCALE GENOMIC DNA]</scope>
    <source>
        <strain evidence="4">cv. Chang Bougi</strain>
        <strain evidence="3">cv. SW 3</strain>
        <tissue evidence="2">Leaf</tissue>
    </source>
</reference>
<evidence type="ECO:0000313" key="3">
    <source>
        <dbReference type="Proteomes" id="UP000321393"/>
    </source>
</evidence>
<evidence type="ECO:0000313" key="2">
    <source>
        <dbReference type="EMBL" id="TYK14606.1"/>
    </source>
</evidence>
<dbReference type="GO" id="GO:0003676">
    <property type="term" value="F:nucleic acid binding"/>
    <property type="evidence" value="ECO:0007669"/>
    <property type="project" value="InterPro"/>
</dbReference>
<dbReference type="Proteomes" id="UP000321947">
    <property type="component" value="Unassembled WGS sequence"/>
</dbReference>